<dbReference type="KEGG" id="kba:A0U89_15155"/>
<feature type="region of interest" description="Disordered" evidence="1">
    <location>
        <begin position="1"/>
        <end position="34"/>
    </location>
</feature>
<accession>A0A1D8UYL8</accession>
<gene>
    <name evidence="2" type="ORF">A0U89_15155</name>
</gene>
<reference evidence="2 3" key="1">
    <citation type="journal article" date="2016" name="Microb. Cell Fact.">
        <title>Dissection of exopolysaccharide biosynthesis in Kozakia baliensis.</title>
        <authorList>
            <person name="Brandt J.U."/>
            <person name="Jakob F."/>
            <person name="Behr J."/>
            <person name="Geissler A.J."/>
            <person name="Vogel R.F."/>
        </authorList>
    </citation>
    <scope>NUCLEOTIDE SEQUENCE [LARGE SCALE GENOMIC DNA]</scope>
    <source>
        <strain evidence="2 3">DSM 14400</strain>
        <plasmid evidence="3">Plasmid pkb14400_2</plasmid>
    </source>
</reference>
<name>A0A1D8UYL8_9PROT</name>
<evidence type="ECO:0000313" key="3">
    <source>
        <dbReference type="Proteomes" id="UP000179145"/>
    </source>
</evidence>
<geneLocation type="plasmid" evidence="3">
    <name>pkb14400_2</name>
</geneLocation>
<keyword evidence="2" id="KW-0614">Plasmid</keyword>
<dbReference type="AlphaFoldDB" id="A0A1D8UYL8"/>
<keyword evidence="3" id="KW-1185">Reference proteome</keyword>
<evidence type="ECO:0000313" key="2">
    <source>
        <dbReference type="EMBL" id="AOX18647.1"/>
    </source>
</evidence>
<feature type="compositionally biased region" description="Basic residues" evidence="1">
    <location>
        <begin position="1"/>
        <end position="16"/>
    </location>
</feature>
<protein>
    <submittedName>
        <fullName evidence="2">Uncharacterized protein</fullName>
    </submittedName>
</protein>
<organism evidence="2 3">
    <name type="scientific">Kozakia baliensis</name>
    <dbReference type="NCBI Taxonomy" id="153496"/>
    <lineage>
        <taxon>Bacteria</taxon>
        <taxon>Pseudomonadati</taxon>
        <taxon>Pseudomonadota</taxon>
        <taxon>Alphaproteobacteria</taxon>
        <taxon>Acetobacterales</taxon>
        <taxon>Acetobacteraceae</taxon>
        <taxon>Kozakia</taxon>
    </lineage>
</organism>
<dbReference type="Proteomes" id="UP000179145">
    <property type="component" value="Plasmid pKB14400_2"/>
</dbReference>
<proteinExistence type="predicted"/>
<evidence type="ECO:0000256" key="1">
    <source>
        <dbReference type="SAM" id="MobiDB-lite"/>
    </source>
</evidence>
<sequence length="161" mass="17695">MPVPRAGRRGGVKAARHAPALEPRASRAAGEHGEAPPLTLARRSAARFFLFPSLLFLFSEPFAGLCLRMNPVIVERDVFGDRRVLHGYADLIDPDDQTLSPLVGIEVLRHRIVLHRLARGRPGALDCIVWRLRIDLEAVIGAEPKAEFQTVGGHDVLLSSQ</sequence>
<dbReference type="EMBL" id="CP014676">
    <property type="protein sequence ID" value="AOX18647.1"/>
    <property type="molecule type" value="Genomic_DNA"/>
</dbReference>